<evidence type="ECO:0000313" key="5">
    <source>
        <dbReference type="Proteomes" id="UP000829720"/>
    </source>
</evidence>
<keyword evidence="2" id="KW-0040">ANK repeat</keyword>
<dbReference type="GO" id="GO:0030527">
    <property type="term" value="F:structural constituent of chromatin"/>
    <property type="evidence" value="ECO:0007669"/>
    <property type="project" value="InterPro"/>
</dbReference>
<dbReference type="InterPro" id="IPR059008">
    <property type="entry name" value="ABTB2/3_histone"/>
</dbReference>
<evidence type="ECO:0000256" key="2">
    <source>
        <dbReference type="ARBA" id="ARBA00023043"/>
    </source>
</evidence>
<dbReference type="OrthoDB" id="2316821at2759"/>
<accession>A0A8T3E809</accession>
<protein>
    <recommendedName>
        <fullName evidence="3">ABTB2/3 histone-like domain-containing protein</fullName>
    </recommendedName>
</protein>
<dbReference type="GO" id="GO:0003677">
    <property type="term" value="F:DNA binding"/>
    <property type="evidence" value="ECO:0007669"/>
    <property type="project" value="InterPro"/>
</dbReference>
<sequence>MHSRHNSLDTVNTVLVEDTEILECSGQCAKLPELEDVPWSLGDVESALQKEEELRAGTPSQEILAKLSALVSRALVRIAREAQRLSLRYAKCTKYEIQSAIKVVLSWTLSVNCITAALSALSLYNMSTGDKFSRGKSARCGLIFSVGKFFRWMVDSRVALRVHEHAAIYLTACMESLFREVFTRVLRSALVEKDNGIPKFTVESVEQAINNDSEIWGLLQPYQHLICGKNASGKWF</sequence>
<dbReference type="GO" id="GO:0000786">
    <property type="term" value="C:nucleosome"/>
    <property type="evidence" value="ECO:0007669"/>
    <property type="project" value="InterPro"/>
</dbReference>
<dbReference type="Pfam" id="PF26281">
    <property type="entry name" value="Histone_ABTB"/>
    <property type="match status" value="1"/>
</dbReference>
<name>A0A8T3E809_9TELE</name>
<comment type="caution">
    <text evidence="4">The sequence shown here is derived from an EMBL/GenBank/DDBJ whole genome shotgun (WGS) entry which is preliminary data.</text>
</comment>
<dbReference type="CDD" id="cd22913">
    <property type="entry name" value="HFD_ABTB2-like"/>
    <property type="match status" value="1"/>
</dbReference>
<dbReference type="AlphaFoldDB" id="A0A8T3E809"/>
<dbReference type="Proteomes" id="UP000829720">
    <property type="component" value="Unassembled WGS sequence"/>
</dbReference>
<dbReference type="GO" id="GO:0046982">
    <property type="term" value="F:protein heterodimerization activity"/>
    <property type="evidence" value="ECO:0007669"/>
    <property type="project" value="InterPro"/>
</dbReference>
<proteinExistence type="predicted"/>
<dbReference type="InterPro" id="IPR002119">
    <property type="entry name" value="Histone_H2A"/>
</dbReference>
<organism evidence="4 5">
    <name type="scientific">Albula goreensis</name>
    <dbReference type="NCBI Taxonomy" id="1534307"/>
    <lineage>
        <taxon>Eukaryota</taxon>
        <taxon>Metazoa</taxon>
        <taxon>Chordata</taxon>
        <taxon>Craniata</taxon>
        <taxon>Vertebrata</taxon>
        <taxon>Euteleostomi</taxon>
        <taxon>Actinopterygii</taxon>
        <taxon>Neopterygii</taxon>
        <taxon>Teleostei</taxon>
        <taxon>Albuliformes</taxon>
        <taxon>Albulidae</taxon>
        <taxon>Albula</taxon>
    </lineage>
</organism>
<evidence type="ECO:0000313" key="4">
    <source>
        <dbReference type="EMBL" id="KAI1905442.1"/>
    </source>
</evidence>
<keyword evidence="5" id="KW-1185">Reference proteome</keyword>
<dbReference type="PANTHER" id="PTHR46071:SF1">
    <property type="entry name" value="ANKYRIN REPEAT AND BTB_POZ DOMAIN-CONTAINING PROTEIN 3"/>
    <property type="match status" value="1"/>
</dbReference>
<reference evidence="4" key="1">
    <citation type="submission" date="2021-01" db="EMBL/GenBank/DDBJ databases">
        <authorList>
            <person name="Zahm M."/>
            <person name="Roques C."/>
            <person name="Cabau C."/>
            <person name="Klopp C."/>
            <person name="Donnadieu C."/>
            <person name="Jouanno E."/>
            <person name="Lampietro C."/>
            <person name="Louis A."/>
            <person name="Herpin A."/>
            <person name="Echchiki A."/>
            <person name="Berthelot C."/>
            <person name="Parey E."/>
            <person name="Roest-Crollius H."/>
            <person name="Braasch I."/>
            <person name="Postlethwait J."/>
            <person name="Bobe J."/>
            <person name="Montfort J."/>
            <person name="Bouchez O."/>
            <person name="Begum T."/>
            <person name="Mejri S."/>
            <person name="Adams A."/>
            <person name="Chen W.-J."/>
            <person name="Guiguen Y."/>
        </authorList>
    </citation>
    <scope>NUCLEOTIDE SEQUENCE</scope>
    <source>
        <tissue evidence="4">Blood</tissue>
    </source>
</reference>
<evidence type="ECO:0000256" key="1">
    <source>
        <dbReference type="ARBA" id="ARBA00022737"/>
    </source>
</evidence>
<dbReference type="SUPFAM" id="SSF47113">
    <property type="entry name" value="Histone-fold"/>
    <property type="match status" value="2"/>
</dbReference>
<dbReference type="Gene3D" id="1.10.20.10">
    <property type="entry name" value="Histone, subunit A"/>
    <property type="match status" value="1"/>
</dbReference>
<dbReference type="InterPro" id="IPR009072">
    <property type="entry name" value="Histone-fold"/>
</dbReference>
<dbReference type="PANTHER" id="PTHR46071">
    <property type="entry name" value="ANKYRIN REPEAT AND BTB/POZ DOMAIN-CONTAINING"/>
    <property type="match status" value="1"/>
</dbReference>
<keyword evidence="1" id="KW-0677">Repeat</keyword>
<dbReference type="EMBL" id="JAERUA010000001">
    <property type="protein sequence ID" value="KAI1905442.1"/>
    <property type="molecule type" value="Genomic_DNA"/>
</dbReference>
<dbReference type="PRINTS" id="PR00620">
    <property type="entry name" value="HISTONEH2A"/>
</dbReference>
<evidence type="ECO:0000259" key="3">
    <source>
        <dbReference type="Pfam" id="PF26281"/>
    </source>
</evidence>
<dbReference type="InterPro" id="IPR052089">
    <property type="entry name" value="Ankyrin-BTB/POZ_domain"/>
</dbReference>
<gene>
    <name evidence="4" type="ORF">AGOR_G00016220</name>
</gene>
<feature type="domain" description="ABTB2/3 histone-like" evidence="3">
    <location>
        <begin position="38"/>
        <end position="172"/>
    </location>
</feature>